<dbReference type="HOGENOM" id="CLU_2308707_0_0_1"/>
<dbReference type="EMBL" id="JH815963">
    <property type="protein sequence ID" value="EKC30498.1"/>
    <property type="molecule type" value="Genomic_DNA"/>
</dbReference>
<evidence type="ECO:0000313" key="1">
    <source>
        <dbReference type="EMBL" id="EKC30498.1"/>
    </source>
</evidence>
<dbReference type="AlphaFoldDB" id="K1Q977"/>
<organism evidence="1">
    <name type="scientific">Magallana gigas</name>
    <name type="common">Pacific oyster</name>
    <name type="synonym">Crassostrea gigas</name>
    <dbReference type="NCBI Taxonomy" id="29159"/>
    <lineage>
        <taxon>Eukaryota</taxon>
        <taxon>Metazoa</taxon>
        <taxon>Spiralia</taxon>
        <taxon>Lophotrochozoa</taxon>
        <taxon>Mollusca</taxon>
        <taxon>Bivalvia</taxon>
        <taxon>Autobranchia</taxon>
        <taxon>Pteriomorphia</taxon>
        <taxon>Ostreida</taxon>
        <taxon>Ostreoidea</taxon>
        <taxon>Ostreidae</taxon>
        <taxon>Magallana</taxon>
    </lineage>
</organism>
<proteinExistence type="predicted"/>
<accession>K1Q977</accession>
<dbReference type="InParanoid" id="K1Q977"/>
<name>K1Q977_MAGGI</name>
<reference evidence="1" key="1">
    <citation type="journal article" date="2012" name="Nature">
        <title>The oyster genome reveals stress adaptation and complexity of shell formation.</title>
        <authorList>
            <person name="Zhang G."/>
            <person name="Fang X."/>
            <person name="Guo X."/>
            <person name="Li L."/>
            <person name="Luo R."/>
            <person name="Xu F."/>
            <person name="Yang P."/>
            <person name="Zhang L."/>
            <person name="Wang X."/>
            <person name="Qi H."/>
            <person name="Xiong Z."/>
            <person name="Que H."/>
            <person name="Xie Y."/>
            <person name="Holland P.W."/>
            <person name="Paps J."/>
            <person name="Zhu Y."/>
            <person name="Wu F."/>
            <person name="Chen Y."/>
            <person name="Wang J."/>
            <person name="Peng C."/>
            <person name="Meng J."/>
            <person name="Yang L."/>
            <person name="Liu J."/>
            <person name="Wen B."/>
            <person name="Zhang N."/>
            <person name="Huang Z."/>
            <person name="Zhu Q."/>
            <person name="Feng Y."/>
            <person name="Mount A."/>
            <person name="Hedgecock D."/>
            <person name="Xu Z."/>
            <person name="Liu Y."/>
            <person name="Domazet-Loso T."/>
            <person name="Du Y."/>
            <person name="Sun X."/>
            <person name="Zhang S."/>
            <person name="Liu B."/>
            <person name="Cheng P."/>
            <person name="Jiang X."/>
            <person name="Li J."/>
            <person name="Fan D."/>
            <person name="Wang W."/>
            <person name="Fu W."/>
            <person name="Wang T."/>
            <person name="Wang B."/>
            <person name="Zhang J."/>
            <person name="Peng Z."/>
            <person name="Li Y."/>
            <person name="Li N."/>
            <person name="Wang J."/>
            <person name="Chen M."/>
            <person name="He Y."/>
            <person name="Tan F."/>
            <person name="Song X."/>
            <person name="Zheng Q."/>
            <person name="Huang R."/>
            <person name="Yang H."/>
            <person name="Du X."/>
            <person name="Chen L."/>
            <person name="Yang M."/>
            <person name="Gaffney P.M."/>
            <person name="Wang S."/>
            <person name="Luo L."/>
            <person name="She Z."/>
            <person name="Ming Y."/>
            <person name="Huang W."/>
            <person name="Zhang S."/>
            <person name="Huang B."/>
            <person name="Zhang Y."/>
            <person name="Qu T."/>
            <person name="Ni P."/>
            <person name="Miao G."/>
            <person name="Wang J."/>
            <person name="Wang Q."/>
            <person name="Steinberg C.E."/>
            <person name="Wang H."/>
            <person name="Li N."/>
            <person name="Qian L."/>
            <person name="Zhang G."/>
            <person name="Li Y."/>
            <person name="Yang H."/>
            <person name="Liu X."/>
            <person name="Wang J."/>
            <person name="Yin Y."/>
            <person name="Wang J."/>
        </authorList>
    </citation>
    <scope>NUCLEOTIDE SEQUENCE [LARGE SCALE GENOMIC DNA]</scope>
    <source>
        <strain evidence="1">05x7-T-G4-1.051#20</strain>
    </source>
</reference>
<protein>
    <submittedName>
        <fullName evidence="1">Uncharacterized protein</fullName>
    </submittedName>
</protein>
<gene>
    <name evidence="1" type="ORF">CGI_10012669</name>
</gene>
<sequence>MHHGRNPCDFPSIILDRLLVVNGRRINPFLEWLMESEESTDPLTDGVLIWGPPFIGSTVLTRGDAIFGERHFDLKKDTMNTRISVAVAPQAHPIPIPNIS</sequence>